<sequence>MKKNERAGFWAALEGKAQQARPVTEDRDRAVSPASTAATAAANVAAEPRQVEQRQEPSLDGPGLPLEPVFEPLPDLGNDLARHEPVPAPAATPAAAFSTAAQGWTSYSTQNTTPAQDQKAVHACVSGVTDSPDDSSQRVAESLSSRKFDKARALAASCKDLAGRIPKPQMPSQQELRTELRRRSRRAQQRLRTFPWHNTAQVLLARFKEDRLGVTASSLTFTSLLALVPFFTVALALFTAFPIFGKAQKVLERWLMDSLIPETIARQVLGYLTQFASKASQLGLVGFSILMVTAIALILTIDRTLNNIWRVRQLRPLGQRVLIYWAAITLGPLLLGLSLVLSSYVMSASKGMVNALPGSLRFVFDSIEFVVLAAGMAGLYHYVPNTPVRWRHALVGGVFVAVFMEVAKKVLGLYLSSVPTYSVIYGAFATLPILLIWMYVAWSIVLLGALVTAYLPTVLAGVERLTGHRGWQFELAVEVLQCLAKERELPHKGLYVHQLSRRLRVEASQIQPVLQALAKLDWVGAVQPPDAYVSLESTEPRYVLLVDPHATRVEPLVQSLLLEPSEAVRPLWQRAQLDSMTMAELIAAPGGNIHRI</sequence>
<evidence type="ECO:0000256" key="4">
    <source>
        <dbReference type="ARBA" id="ARBA00022692"/>
    </source>
</evidence>
<organism evidence="9 10">
    <name type="scientific">Comamonas thiooxydans</name>
    <dbReference type="NCBI Taxonomy" id="363952"/>
    <lineage>
        <taxon>Bacteria</taxon>
        <taxon>Pseudomonadati</taxon>
        <taxon>Pseudomonadota</taxon>
        <taxon>Betaproteobacteria</taxon>
        <taxon>Burkholderiales</taxon>
        <taxon>Comamonadaceae</taxon>
        <taxon>Comamonas</taxon>
    </lineage>
</organism>
<evidence type="ECO:0000256" key="5">
    <source>
        <dbReference type="ARBA" id="ARBA00022989"/>
    </source>
</evidence>
<feature type="region of interest" description="Disordered" evidence="8">
    <location>
        <begin position="123"/>
        <end position="144"/>
    </location>
</feature>
<dbReference type="GO" id="GO:0005886">
    <property type="term" value="C:plasma membrane"/>
    <property type="evidence" value="ECO:0007669"/>
    <property type="project" value="UniProtKB-SubCell"/>
</dbReference>
<feature type="transmembrane region" description="Helical" evidence="7">
    <location>
        <begin position="282"/>
        <end position="301"/>
    </location>
</feature>
<feature type="region of interest" description="Disordered" evidence="8">
    <location>
        <begin position="163"/>
        <end position="184"/>
    </location>
</feature>
<protein>
    <recommendedName>
        <fullName evidence="7">UPF0761 membrane protein P245_20455</fullName>
    </recommendedName>
</protein>
<evidence type="ECO:0000256" key="6">
    <source>
        <dbReference type="ARBA" id="ARBA00023136"/>
    </source>
</evidence>
<accession>A0A0E3BGA3</accession>
<evidence type="ECO:0000256" key="3">
    <source>
        <dbReference type="ARBA" id="ARBA00022519"/>
    </source>
</evidence>
<keyword evidence="4 7" id="KW-0812">Transmembrane</keyword>
<dbReference type="InterPro" id="IPR023679">
    <property type="entry name" value="UPF0761_bac"/>
</dbReference>
<evidence type="ECO:0000256" key="2">
    <source>
        <dbReference type="ARBA" id="ARBA00022475"/>
    </source>
</evidence>
<feature type="transmembrane region" description="Helical" evidence="7">
    <location>
        <begin position="418"/>
        <end position="438"/>
    </location>
</feature>
<evidence type="ECO:0000313" key="9">
    <source>
        <dbReference type="EMBL" id="KGG86911.1"/>
    </source>
</evidence>
<feature type="transmembrane region" description="Helical" evidence="7">
    <location>
        <begin position="362"/>
        <end position="383"/>
    </location>
</feature>
<dbReference type="Pfam" id="PF03631">
    <property type="entry name" value="Virul_fac_BrkB"/>
    <property type="match status" value="1"/>
</dbReference>
<gene>
    <name evidence="9" type="ORF">P245_20455</name>
</gene>
<dbReference type="InterPro" id="IPR017039">
    <property type="entry name" value="Virul_fac_BrkB"/>
</dbReference>
<keyword evidence="3" id="KW-0997">Cell inner membrane</keyword>
<keyword evidence="2 7" id="KW-1003">Cell membrane</keyword>
<feature type="region of interest" description="Disordered" evidence="8">
    <location>
        <begin position="1"/>
        <end position="89"/>
    </location>
</feature>
<evidence type="ECO:0000256" key="7">
    <source>
        <dbReference type="HAMAP-Rule" id="MF_00672"/>
    </source>
</evidence>
<reference evidence="9 10" key="1">
    <citation type="submission" date="2013-09" db="EMBL/GenBank/DDBJ databases">
        <title>High correlation between genotypes and phenotypes of environmental bacteria Comamonas testosteroni strains.</title>
        <authorList>
            <person name="Liu L."/>
            <person name="Zhu W."/>
            <person name="Xia X."/>
            <person name="Xu B."/>
            <person name="Luo M."/>
            <person name="Wang G."/>
        </authorList>
    </citation>
    <scope>NUCLEOTIDE SEQUENCE [LARGE SCALE GENOMIC DNA]</scope>
    <source>
        <strain evidence="9 10">JL14</strain>
    </source>
</reference>
<evidence type="ECO:0000313" key="10">
    <source>
        <dbReference type="Proteomes" id="UP000029567"/>
    </source>
</evidence>
<dbReference type="Proteomes" id="UP000029567">
    <property type="component" value="Unassembled WGS sequence"/>
</dbReference>
<dbReference type="NCBIfam" id="TIGR00765">
    <property type="entry name" value="yihY_not_rbn"/>
    <property type="match status" value="1"/>
</dbReference>
<proteinExistence type="inferred from homology"/>
<dbReference type="HAMAP" id="MF_00672">
    <property type="entry name" value="UPF0761"/>
    <property type="match status" value="1"/>
</dbReference>
<comment type="similarity">
    <text evidence="7">Belongs to the UPF0761 family.</text>
</comment>
<comment type="subcellular location">
    <subcellularLocation>
        <location evidence="1 7">Cell membrane</location>
        <topology evidence="1 7">Multi-pass membrane protein</topology>
    </subcellularLocation>
</comment>
<dbReference type="AlphaFoldDB" id="A0A0E3BGA3"/>
<feature type="transmembrane region" description="Helical" evidence="7">
    <location>
        <begin position="444"/>
        <end position="462"/>
    </location>
</feature>
<dbReference type="EMBL" id="AWTN01000110">
    <property type="protein sequence ID" value="KGG86911.1"/>
    <property type="molecule type" value="Genomic_DNA"/>
</dbReference>
<keyword evidence="6 7" id="KW-0472">Membrane</keyword>
<feature type="transmembrane region" description="Helical" evidence="7">
    <location>
        <begin position="321"/>
        <end position="341"/>
    </location>
</feature>
<dbReference type="PANTHER" id="PTHR30213:SF0">
    <property type="entry name" value="UPF0761 MEMBRANE PROTEIN YIHY"/>
    <property type="match status" value="1"/>
</dbReference>
<keyword evidence="5 7" id="KW-1133">Transmembrane helix</keyword>
<evidence type="ECO:0000256" key="8">
    <source>
        <dbReference type="SAM" id="MobiDB-lite"/>
    </source>
</evidence>
<name>A0A0E3BGA3_9BURK</name>
<feature type="transmembrane region" description="Helical" evidence="7">
    <location>
        <begin position="224"/>
        <end position="244"/>
    </location>
</feature>
<dbReference type="PANTHER" id="PTHR30213">
    <property type="entry name" value="INNER MEMBRANE PROTEIN YHJD"/>
    <property type="match status" value="1"/>
</dbReference>
<feature type="compositionally biased region" description="Low complexity" evidence="8">
    <location>
        <begin position="31"/>
        <end position="46"/>
    </location>
</feature>
<evidence type="ECO:0000256" key="1">
    <source>
        <dbReference type="ARBA" id="ARBA00004651"/>
    </source>
</evidence>
<comment type="caution">
    <text evidence="9">The sequence shown here is derived from an EMBL/GenBank/DDBJ whole genome shotgun (WGS) entry which is preliminary data.</text>
</comment>